<reference evidence="2" key="1">
    <citation type="submission" date="2021-02" db="EMBL/GenBank/DDBJ databases">
        <authorList>
            <person name="Nowell W R."/>
        </authorList>
    </citation>
    <scope>NUCLEOTIDE SEQUENCE</scope>
</reference>
<comment type="caution">
    <text evidence="2">The sequence shown here is derived from an EMBL/GenBank/DDBJ whole genome shotgun (WGS) entry which is preliminary data.</text>
</comment>
<sequence>MTSVDINSTDKLTSSSNQNNGHENEDKIVQEFGHLLEKSKQLFNGLRDLPQYGHKQWQPYFGRTFDIYTKLWKFQQEHRILLDKRSGLKRWQIGEIASKIGQLYYH</sequence>
<feature type="compositionally biased region" description="Polar residues" evidence="1">
    <location>
        <begin position="1"/>
        <end position="21"/>
    </location>
</feature>
<dbReference type="AlphaFoldDB" id="A0A815M4L2"/>
<dbReference type="Proteomes" id="UP000663877">
    <property type="component" value="Unassembled WGS sequence"/>
</dbReference>
<feature type="region of interest" description="Disordered" evidence="1">
    <location>
        <begin position="1"/>
        <end position="26"/>
    </location>
</feature>
<dbReference type="GO" id="GO:0003714">
    <property type="term" value="F:transcription corepressor activity"/>
    <property type="evidence" value="ECO:0007669"/>
    <property type="project" value="InterPro"/>
</dbReference>
<accession>A0A815M4L2</accession>
<dbReference type="GO" id="GO:0006351">
    <property type="term" value="P:DNA-templated transcription"/>
    <property type="evidence" value="ECO:0007669"/>
    <property type="project" value="InterPro"/>
</dbReference>
<protein>
    <submittedName>
        <fullName evidence="2">Uncharacterized protein</fullName>
    </submittedName>
</protein>
<feature type="non-terminal residue" evidence="2">
    <location>
        <position position="106"/>
    </location>
</feature>
<dbReference type="Pfam" id="PF12070">
    <property type="entry name" value="SCAI"/>
    <property type="match status" value="1"/>
</dbReference>
<dbReference type="InterPro" id="IPR022709">
    <property type="entry name" value="SCAI"/>
</dbReference>
<evidence type="ECO:0000313" key="3">
    <source>
        <dbReference type="Proteomes" id="UP000663877"/>
    </source>
</evidence>
<proteinExistence type="predicted"/>
<dbReference type="EMBL" id="CAJNOI010001429">
    <property type="protein sequence ID" value="CAF1412934.1"/>
    <property type="molecule type" value="Genomic_DNA"/>
</dbReference>
<name>A0A815M4L2_9BILA</name>
<organism evidence="2 3">
    <name type="scientific">Adineta steineri</name>
    <dbReference type="NCBI Taxonomy" id="433720"/>
    <lineage>
        <taxon>Eukaryota</taxon>
        <taxon>Metazoa</taxon>
        <taxon>Spiralia</taxon>
        <taxon>Gnathifera</taxon>
        <taxon>Rotifera</taxon>
        <taxon>Eurotatoria</taxon>
        <taxon>Bdelloidea</taxon>
        <taxon>Adinetida</taxon>
        <taxon>Adinetidae</taxon>
        <taxon>Adineta</taxon>
    </lineage>
</organism>
<evidence type="ECO:0000256" key="1">
    <source>
        <dbReference type="SAM" id="MobiDB-lite"/>
    </source>
</evidence>
<gene>
    <name evidence="2" type="ORF">BJG266_LOCUS38316</name>
</gene>
<dbReference type="PANTHER" id="PTHR21243">
    <property type="entry name" value="PROTEIN SCAI"/>
    <property type="match status" value="1"/>
</dbReference>
<evidence type="ECO:0000313" key="2">
    <source>
        <dbReference type="EMBL" id="CAF1412934.1"/>
    </source>
</evidence>